<evidence type="ECO:0000256" key="2">
    <source>
        <dbReference type="ARBA" id="ARBA00022448"/>
    </source>
</evidence>
<feature type="transmembrane region" description="Helical" evidence="7">
    <location>
        <begin position="285"/>
        <end position="306"/>
    </location>
</feature>
<feature type="transmembrane region" description="Helical" evidence="7">
    <location>
        <begin position="49"/>
        <end position="68"/>
    </location>
</feature>
<evidence type="ECO:0000313" key="10">
    <source>
        <dbReference type="EMBL" id="PWF24002.1"/>
    </source>
</evidence>
<protein>
    <submittedName>
        <fullName evidence="10">Peptide ABC transporter permease</fullName>
    </submittedName>
</protein>
<gene>
    <name evidence="10" type="ORF">DD235_06660</name>
</gene>
<feature type="domain" description="ABC transmembrane type-1" evidence="9">
    <location>
        <begin position="116"/>
        <end position="306"/>
    </location>
</feature>
<dbReference type="Gene3D" id="1.10.3720.10">
    <property type="entry name" value="MetI-like"/>
    <property type="match status" value="1"/>
</dbReference>
<keyword evidence="4 7" id="KW-0812">Transmembrane</keyword>
<dbReference type="GO" id="GO:0055085">
    <property type="term" value="P:transmembrane transport"/>
    <property type="evidence" value="ECO:0007669"/>
    <property type="project" value="InterPro"/>
</dbReference>
<proteinExistence type="inferred from homology"/>
<comment type="similarity">
    <text evidence="7">Belongs to the binding-protein-dependent transport system permease family.</text>
</comment>
<evidence type="ECO:0000256" key="6">
    <source>
        <dbReference type="ARBA" id="ARBA00023136"/>
    </source>
</evidence>
<evidence type="ECO:0000256" key="3">
    <source>
        <dbReference type="ARBA" id="ARBA00022475"/>
    </source>
</evidence>
<dbReference type="InterPro" id="IPR050366">
    <property type="entry name" value="BP-dependent_transpt_permease"/>
</dbReference>
<reference evidence="11" key="1">
    <citation type="submission" date="2018-05" db="EMBL/GenBank/DDBJ databases">
        <authorList>
            <person name="Li Y."/>
        </authorList>
    </citation>
    <scope>NUCLEOTIDE SEQUENCE [LARGE SCALE GENOMIC DNA]</scope>
    <source>
        <strain evidence="11">3d-2-2</strain>
    </source>
</reference>
<sequence>MNTPHSTPPAQQDAAATQAAPIERVKPLLETPQRRNILRRLHARPTVRGSLLALVLLIGVILIAPFFAPQDPYDLLMLNIMDGRLAPGSQHMDGWTYWLGTDSQGRDMLSAILYGLRISLMVGLTAVLLSTLIGSVAGLLAAYKGGWVDTLLMRLVDFILGFPTILVALVLLAVLGRGVDKVIFALVIVQWAHYARIMRGRALQERRKEYIEAAQNLGFPTWRIMLVHLLPNCMGPIMVFATIQIATAIVLEATLSFLGVGVPITEPSLGLLIASGFEYLLSGDYWISMFPGIALLLLILSINIVGDRLRTSLDPRH</sequence>
<dbReference type="PANTHER" id="PTHR43386:SF26">
    <property type="entry name" value="ABC TRANSPORTER PERMEASE PROTEIN"/>
    <property type="match status" value="1"/>
</dbReference>
<accession>A0A2V1JYM3</accession>
<keyword evidence="6 7" id="KW-0472">Membrane</keyword>
<feature type="region of interest" description="Disordered" evidence="8">
    <location>
        <begin position="1"/>
        <end position="22"/>
    </location>
</feature>
<comment type="caution">
    <text evidence="10">The sequence shown here is derived from an EMBL/GenBank/DDBJ whole genome shotgun (WGS) entry which is preliminary data.</text>
</comment>
<organism evidence="10 11">
    <name type="scientific">Corticimicrobacter populi</name>
    <dbReference type="NCBI Taxonomy" id="2175229"/>
    <lineage>
        <taxon>Bacteria</taxon>
        <taxon>Pseudomonadati</taxon>
        <taxon>Pseudomonadota</taxon>
        <taxon>Betaproteobacteria</taxon>
        <taxon>Burkholderiales</taxon>
        <taxon>Alcaligenaceae</taxon>
        <taxon>Corticimicrobacter</taxon>
    </lineage>
</organism>
<feature type="compositionally biased region" description="Low complexity" evidence="8">
    <location>
        <begin position="8"/>
        <end position="21"/>
    </location>
</feature>
<dbReference type="PANTHER" id="PTHR43386">
    <property type="entry name" value="OLIGOPEPTIDE TRANSPORT SYSTEM PERMEASE PROTEIN APPC"/>
    <property type="match status" value="1"/>
</dbReference>
<dbReference type="InterPro" id="IPR000515">
    <property type="entry name" value="MetI-like"/>
</dbReference>
<evidence type="ECO:0000313" key="11">
    <source>
        <dbReference type="Proteomes" id="UP000245212"/>
    </source>
</evidence>
<evidence type="ECO:0000256" key="5">
    <source>
        <dbReference type="ARBA" id="ARBA00022989"/>
    </source>
</evidence>
<name>A0A2V1JYM3_9BURK</name>
<dbReference type="CDD" id="cd06261">
    <property type="entry name" value="TM_PBP2"/>
    <property type="match status" value="1"/>
</dbReference>
<dbReference type="InterPro" id="IPR035906">
    <property type="entry name" value="MetI-like_sf"/>
</dbReference>
<evidence type="ECO:0000259" key="9">
    <source>
        <dbReference type="PROSITE" id="PS50928"/>
    </source>
</evidence>
<keyword evidence="2 7" id="KW-0813">Transport</keyword>
<dbReference type="Proteomes" id="UP000245212">
    <property type="component" value="Unassembled WGS sequence"/>
</dbReference>
<evidence type="ECO:0000256" key="8">
    <source>
        <dbReference type="SAM" id="MobiDB-lite"/>
    </source>
</evidence>
<dbReference type="RefSeq" id="WP_109061281.1">
    <property type="nucleotide sequence ID" value="NZ_QETA01000002.1"/>
</dbReference>
<evidence type="ECO:0000256" key="7">
    <source>
        <dbReference type="RuleBase" id="RU363032"/>
    </source>
</evidence>
<dbReference type="AlphaFoldDB" id="A0A2V1JYM3"/>
<evidence type="ECO:0000256" key="1">
    <source>
        <dbReference type="ARBA" id="ARBA00004651"/>
    </source>
</evidence>
<dbReference type="EMBL" id="QETA01000002">
    <property type="protein sequence ID" value="PWF24002.1"/>
    <property type="molecule type" value="Genomic_DNA"/>
</dbReference>
<evidence type="ECO:0000256" key="4">
    <source>
        <dbReference type="ARBA" id="ARBA00022692"/>
    </source>
</evidence>
<comment type="subcellular location">
    <subcellularLocation>
        <location evidence="1 7">Cell membrane</location>
        <topology evidence="1 7">Multi-pass membrane protein</topology>
    </subcellularLocation>
</comment>
<feature type="transmembrane region" description="Helical" evidence="7">
    <location>
        <begin position="118"/>
        <end position="143"/>
    </location>
</feature>
<keyword evidence="3" id="KW-1003">Cell membrane</keyword>
<keyword evidence="5 7" id="KW-1133">Transmembrane helix</keyword>
<dbReference type="Pfam" id="PF00528">
    <property type="entry name" value="BPD_transp_1"/>
    <property type="match status" value="1"/>
</dbReference>
<keyword evidence="11" id="KW-1185">Reference proteome</keyword>
<dbReference type="PROSITE" id="PS50928">
    <property type="entry name" value="ABC_TM1"/>
    <property type="match status" value="1"/>
</dbReference>
<dbReference type="GO" id="GO:0005886">
    <property type="term" value="C:plasma membrane"/>
    <property type="evidence" value="ECO:0007669"/>
    <property type="project" value="UniProtKB-SubCell"/>
</dbReference>
<feature type="transmembrane region" description="Helical" evidence="7">
    <location>
        <begin position="155"/>
        <end position="176"/>
    </location>
</feature>
<dbReference type="SUPFAM" id="SSF161098">
    <property type="entry name" value="MetI-like"/>
    <property type="match status" value="1"/>
</dbReference>